<name>A0A4S8MC84_DENBC</name>
<evidence type="ECO:0000259" key="6">
    <source>
        <dbReference type="PROSITE" id="PS51192"/>
    </source>
</evidence>
<dbReference type="GO" id="GO:0005524">
    <property type="term" value="F:ATP binding"/>
    <property type="evidence" value="ECO:0007669"/>
    <property type="project" value="InterPro"/>
</dbReference>
<sequence length="225" mass="25402">MKRDVFIEAGTGFGKTLASVLPQMLNDNNNNGVTILISPLKRLQSSQAAAILNKYGLCTAVINEDTDCGDLFWDTIAYDFKKKTVGCADVFIVTPEQFFRSPQGHESRFGKLIRKHAFKRRIRVSVVDEAQFTHTFGQPRYGLKTFREAYGQLDVIKILFGPSIPWAAMTATATYQILKTIEKTLLRPNYLHLHTTSNRQNIMFASHCVSGRIDQPENYSQCMGE</sequence>
<dbReference type="Gene3D" id="3.40.50.300">
    <property type="entry name" value="P-loop containing nucleotide triphosphate hydrolases"/>
    <property type="match status" value="1"/>
</dbReference>
<dbReference type="OrthoDB" id="10261556at2759"/>
<keyword evidence="2" id="KW-0238">DNA-binding</keyword>
<dbReference type="AlphaFoldDB" id="A0A4S8MC84"/>
<evidence type="ECO:0000313" key="8">
    <source>
        <dbReference type="Proteomes" id="UP000297245"/>
    </source>
</evidence>
<dbReference type="PANTHER" id="PTHR13710:SF105">
    <property type="entry name" value="ATP-DEPENDENT DNA HELICASE Q1"/>
    <property type="match status" value="1"/>
</dbReference>
<dbReference type="PROSITE" id="PS51192">
    <property type="entry name" value="HELICASE_ATP_BIND_1"/>
    <property type="match status" value="1"/>
</dbReference>
<gene>
    <name evidence="7" type="ORF">K435DRAFT_837485</name>
</gene>
<dbReference type="SUPFAM" id="SSF52540">
    <property type="entry name" value="P-loop containing nucleoside triphosphate hydrolases"/>
    <property type="match status" value="1"/>
</dbReference>
<dbReference type="Proteomes" id="UP000297245">
    <property type="component" value="Unassembled WGS sequence"/>
</dbReference>
<dbReference type="Pfam" id="PF00270">
    <property type="entry name" value="DEAD"/>
    <property type="match status" value="1"/>
</dbReference>
<reference evidence="7 8" key="1">
    <citation type="journal article" date="2019" name="Nat. Ecol. Evol.">
        <title>Megaphylogeny resolves global patterns of mushroom evolution.</title>
        <authorList>
            <person name="Varga T."/>
            <person name="Krizsan K."/>
            <person name="Foldi C."/>
            <person name="Dima B."/>
            <person name="Sanchez-Garcia M."/>
            <person name="Sanchez-Ramirez S."/>
            <person name="Szollosi G.J."/>
            <person name="Szarkandi J.G."/>
            <person name="Papp V."/>
            <person name="Albert L."/>
            <person name="Andreopoulos W."/>
            <person name="Angelini C."/>
            <person name="Antonin V."/>
            <person name="Barry K.W."/>
            <person name="Bougher N.L."/>
            <person name="Buchanan P."/>
            <person name="Buyck B."/>
            <person name="Bense V."/>
            <person name="Catcheside P."/>
            <person name="Chovatia M."/>
            <person name="Cooper J."/>
            <person name="Damon W."/>
            <person name="Desjardin D."/>
            <person name="Finy P."/>
            <person name="Geml J."/>
            <person name="Haridas S."/>
            <person name="Hughes K."/>
            <person name="Justo A."/>
            <person name="Karasinski D."/>
            <person name="Kautmanova I."/>
            <person name="Kiss B."/>
            <person name="Kocsube S."/>
            <person name="Kotiranta H."/>
            <person name="LaButti K.M."/>
            <person name="Lechner B.E."/>
            <person name="Liimatainen K."/>
            <person name="Lipzen A."/>
            <person name="Lukacs Z."/>
            <person name="Mihaltcheva S."/>
            <person name="Morgado L.N."/>
            <person name="Niskanen T."/>
            <person name="Noordeloos M.E."/>
            <person name="Ohm R.A."/>
            <person name="Ortiz-Santana B."/>
            <person name="Ovrebo C."/>
            <person name="Racz N."/>
            <person name="Riley R."/>
            <person name="Savchenko A."/>
            <person name="Shiryaev A."/>
            <person name="Soop K."/>
            <person name="Spirin V."/>
            <person name="Szebenyi C."/>
            <person name="Tomsovsky M."/>
            <person name="Tulloss R.E."/>
            <person name="Uehling J."/>
            <person name="Grigoriev I.V."/>
            <person name="Vagvolgyi C."/>
            <person name="Papp T."/>
            <person name="Martin F.M."/>
            <person name="Miettinen O."/>
            <person name="Hibbett D.S."/>
            <person name="Nagy L.G."/>
        </authorList>
    </citation>
    <scope>NUCLEOTIDE SEQUENCE [LARGE SCALE GENOMIC DNA]</scope>
    <source>
        <strain evidence="7 8">CBS 962.96</strain>
    </source>
</reference>
<evidence type="ECO:0000313" key="7">
    <source>
        <dbReference type="EMBL" id="THU99911.1"/>
    </source>
</evidence>
<comment type="similarity">
    <text evidence="1">Belongs to the helicase family. RecQ subfamily.</text>
</comment>
<keyword evidence="3" id="KW-0413">Isomerase</keyword>
<dbReference type="PANTHER" id="PTHR13710">
    <property type="entry name" value="DNA HELICASE RECQ FAMILY MEMBER"/>
    <property type="match status" value="1"/>
</dbReference>
<evidence type="ECO:0000256" key="1">
    <source>
        <dbReference type="ARBA" id="ARBA00005446"/>
    </source>
</evidence>
<dbReference type="InterPro" id="IPR011545">
    <property type="entry name" value="DEAD/DEAH_box_helicase_dom"/>
</dbReference>
<dbReference type="EMBL" id="ML179111">
    <property type="protein sequence ID" value="THU99911.1"/>
    <property type="molecule type" value="Genomic_DNA"/>
</dbReference>
<dbReference type="GO" id="GO:0003677">
    <property type="term" value="F:DNA binding"/>
    <property type="evidence" value="ECO:0007669"/>
    <property type="project" value="UniProtKB-KW"/>
</dbReference>
<protein>
    <recommendedName>
        <fullName evidence="5">DNA 3'-5' helicase</fullName>
        <ecNumber evidence="5">5.6.2.4</ecNumber>
    </recommendedName>
</protein>
<evidence type="ECO:0000256" key="2">
    <source>
        <dbReference type="ARBA" id="ARBA00023125"/>
    </source>
</evidence>
<organism evidence="7 8">
    <name type="scientific">Dendrothele bispora (strain CBS 962.96)</name>
    <dbReference type="NCBI Taxonomy" id="1314807"/>
    <lineage>
        <taxon>Eukaryota</taxon>
        <taxon>Fungi</taxon>
        <taxon>Dikarya</taxon>
        <taxon>Basidiomycota</taxon>
        <taxon>Agaricomycotina</taxon>
        <taxon>Agaricomycetes</taxon>
        <taxon>Agaricomycetidae</taxon>
        <taxon>Agaricales</taxon>
        <taxon>Agaricales incertae sedis</taxon>
        <taxon>Dendrothele</taxon>
    </lineage>
</organism>
<accession>A0A4S8MC84</accession>
<keyword evidence="8" id="KW-1185">Reference proteome</keyword>
<evidence type="ECO:0000256" key="3">
    <source>
        <dbReference type="ARBA" id="ARBA00023235"/>
    </source>
</evidence>
<dbReference type="GO" id="GO:0043138">
    <property type="term" value="F:3'-5' DNA helicase activity"/>
    <property type="evidence" value="ECO:0007669"/>
    <property type="project" value="UniProtKB-EC"/>
</dbReference>
<comment type="catalytic activity">
    <reaction evidence="4">
        <text>Couples ATP hydrolysis with the unwinding of duplex DNA by translocating in the 3'-5' direction.</text>
        <dbReference type="EC" id="5.6.2.4"/>
    </reaction>
</comment>
<dbReference type="EC" id="5.6.2.4" evidence="5"/>
<dbReference type="GO" id="GO:0005737">
    <property type="term" value="C:cytoplasm"/>
    <property type="evidence" value="ECO:0007669"/>
    <property type="project" value="TreeGrafter"/>
</dbReference>
<dbReference type="InterPro" id="IPR027417">
    <property type="entry name" value="P-loop_NTPase"/>
</dbReference>
<dbReference type="GO" id="GO:0000724">
    <property type="term" value="P:double-strand break repair via homologous recombination"/>
    <property type="evidence" value="ECO:0007669"/>
    <property type="project" value="TreeGrafter"/>
</dbReference>
<evidence type="ECO:0000256" key="5">
    <source>
        <dbReference type="ARBA" id="ARBA00034808"/>
    </source>
</evidence>
<dbReference type="GO" id="GO:0005694">
    <property type="term" value="C:chromosome"/>
    <property type="evidence" value="ECO:0007669"/>
    <property type="project" value="TreeGrafter"/>
</dbReference>
<dbReference type="InterPro" id="IPR014001">
    <property type="entry name" value="Helicase_ATP-bd"/>
</dbReference>
<evidence type="ECO:0000256" key="4">
    <source>
        <dbReference type="ARBA" id="ARBA00034617"/>
    </source>
</evidence>
<proteinExistence type="inferred from homology"/>
<feature type="domain" description="Helicase ATP-binding" evidence="6">
    <location>
        <begin position="1"/>
        <end position="191"/>
    </location>
</feature>
<dbReference type="GO" id="GO:0009378">
    <property type="term" value="F:four-way junction helicase activity"/>
    <property type="evidence" value="ECO:0007669"/>
    <property type="project" value="TreeGrafter"/>
</dbReference>